<feature type="transmembrane region" description="Helical" evidence="5">
    <location>
        <begin position="228"/>
        <end position="247"/>
    </location>
</feature>
<dbReference type="PANTHER" id="PTHR22911:SF6">
    <property type="entry name" value="SOLUTE CARRIER FAMILY 35 MEMBER G1"/>
    <property type="match status" value="1"/>
</dbReference>
<evidence type="ECO:0000313" key="9">
    <source>
        <dbReference type="Proteomes" id="UP000332933"/>
    </source>
</evidence>
<dbReference type="GO" id="GO:0016020">
    <property type="term" value="C:membrane"/>
    <property type="evidence" value="ECO:0007669"/>
    <property type="project" value="UniProtKB-SubCell"/>
</dbReference>
<comment type="subcellular location">
    <subcellularLocation>
        <location evidence="1">Membrane</location>
        <topology evidence="1">Multi-pass membrane protein</topology>
    </subcellularLocation>
</comment>
<dbReference type="InterPro" id="IPR000620">
    <property type="entry name" value="EamA_dom"/>
</dbReference>
<dbReference type="EMBL" id="VJMH01005388">
    <property type="protein sequence ID" value="KAF0696533.1"/>
    <property type="molecule type" value="Genomic_DNA"/>
</dbReference>
<evidence type="ECO:0000256" key="5">
    <source>
        <dbReference type="SAM" id="Phobius"/>
    </source>
</evidence>
<keyword evidence="4 5" id="KW-0472">Membrane</keyword>
<evidence type="ECO:0000256" key="4">
    <source>
        <dbReference type="ARBA" id="ARBA00023136"/>
    </source>
</evidence>
<feature type="transmembrane region" description="Helical" evidence="5">
    <location>
        <begin position="259"/>
        <end position="278"/>
    </location>
</feature>
<dbReference type="OrthoDB" id="306876at2759"/>
<name>A0A485KWB9_9STRA</name>
<reference evidence="7" key="2">
    <citation type="submission" date="2019-06" db="EMBL/GenBank/DDBJ databases">
        <title>Genomics analysis of Aphanomyces spp. identifies a new class of oomycete effector associated with host adaptation.</title>
        <authorList>
            <person name="Gaulin E."/>
        </authorList>
    </citation>
    <scope>NUCLEOTIDE SEQUENCE</scope>
    <source>
        <strain evidence="7">CBS 578.67</strain>
    </source>
</reference>
<keyword evidence="3 5" id="KW-1133">Transmembrane helix</keyword>
<evidence type="ECO:0000313" key="8">
    <source>
        <dbReference type="EMBL" id="VFT89576.1"/>
    </source>
</evidence>
<feature type="transmembrane region" description="Helical" evidence="5">
    <location>
        <begin position="342"/>
        <end position="362"/>
    </location>
</feature>
<dbReference type="SUPFAM" id="SSF103481">
    <property type="entry name" value="Multidrug resistance efflux transporter EmrE"/>
    <property type="match status" value="1"/>
</dbReference>
<reference evidence="8 9" key="1">
    <citation type="submission" date="2019-03" db="EMBL/GenBank/DDBJ databases">
        <authorList>
            <person name="Gaulin E."/>
            <person name="Dumas B."/>
        </authorList>
    </citation>
    <scope>NUCLEOTIDE SEQUENCE [LARGE SCALE GENOMIC DNA]</scope>
    <source>
        <strain evidence="8">CBS 568.67</strain>
    </source>
</reference>
<keyword evidence="2 5" id="KW-0812">Transmembrane</keyword>
<dbReference type="EMBL" id="CAADRA010005409">
    <property type="protein sequence ID" value="VFT89576.1"/>
    <property type="molecule type" value="Genomic_DNA"/>
</dbReference>
<dbReference type="InterPro" id="IPR037185">
    <property type="entry name" value="EmrE-like"/>
</dbReference>
<feature type="domain" description="EamA" evidence="6">
    <location>
        <begin position="229"/>
        <end position="360"/>
    </location>
</feature>
<organism evidence="8 9">
    <name type="scientific">Aphanomyces stellatus</name>
    <dbReference type="NCBI Taxonomy" id="120398"/>
    <lineage>
        <taxon>Eukaryota</taxon>
        <taxon>Sar</taxon>
        <taxon>Stramenopiles</taxon>
        <taxon>Oomycota</taxon>
        <taxon>Saprolegniomycetes</taxon>
        <taxon>Saprolegniales</taxon>
        <taxon>Verrucalvaceae</taxon>
        <taxon>Aphanomyces</taxon>
    </lineage>
</organism>
<sequence length="369" mass="40174">MLAFTASIAPVPLSATIDMPTYDDFDLQDNGKVDDSVSLLFSDSPPLHRPTSLICIWLGANQTKLYDLATIASGNVVLSIMTVLVKTAGKYLTSDEVVLLAVLHRRALQHLALKIPPFAVPPHFHVLVFFRSTIGYVAMSLSFYSFNTMVLSEASVIICSSPIVTFVMVESTLPRLNDFSFALECPLPPRKLRPTRFCLHVCSFLGVICVARPAFFFGSTSTTTSPPFSIATAVLAAIFLGIANIFVRKLHDFNTWTLVTYHLMTTAFFAGLKVLVFQSGFTIPTEPSRIVTLLAIGVLGCLGQVMVTKGFQVEKAGIASAMQYINTMCIMVWDVTLLGQTLHAFSVVGAAIIISSSTVVAYRRTKKAV</sequence>
<protein>
    <submittedName>
        <fullName evidence="8">Aste57867_12726 protein</fullName>
    </submittedName>
</protein>
<feature type="transmembrane region" description="Helical" evidence="5">
    <location>
        <begin position="197"/>
        <end position="216"/>
    </location>
</feature>
<evidence type="ECO:0000256" key="1">
    <source>
        <dbReference type="ARBA" id="ARBA00004141"/>
    </source>
</evidence>
<dbReference type="AlphaFoldDB" id="A0A485KWB9"/>
<gene>
    <name evidence="8" type="primary">Aste57867_12726</name>
    <name evidence="7" type="ORF">As57867_012678</name>
    <name evidence="8" type="ORF">ASTE57867_12726</name>
</gene>
<evidence type="ECO:0000256" key="2">
    <source>
        <dbReference type="ARBA" id="ARBA00022692"/>
    </source>
</evidence>
<dbReference type="Proteomes" id="UP000332933">
    <property type="component" value="Unassembled WGS sequence"/>
</dbReference>
<feature type="transmembrane region" description="Helical" evidence="5">
    <location>
        <begin position="290"/>
        <end position="307"/>
    </location>
</feature>
<accession>A0A485KWB9</accession>
<keyword evidence="9" id="KW-1185">Reference proteome</keyword>
<evidence type="ECO:0000256" key="3">
    <source>
        <dbReference type="ARBA" id="ARBA00022989"/>
    </source>
</evidence>
<evidence type="ECO:0000313" key="7">
    <source>
        <dbReference type="EMBL" id="KAF0696533.1"/>
    </source>
</evidence>
<evidence type="ECO:0000259" key="6">
    <source>
        <dbReference type="Pfam" id="PF00892"/>
    </source>
</evidence>
<proteinExistence type="predicted"/>
<dbReference type="Pfam" id="PF00892">
    <property type="entry name" value="EamA"/>
    <property type="match status" value="1"/>
</dbReference>
<dbReference type="PANTHER" id="PTHR22911">
    <property type="entry name" value="ACYL-MALONYL CONDENSING ENZYME-RELATED"/>
    <property type="match status" value="1"/>
</dbReference>